<organism evidence="2 3">
    <name type="scientific">Actinomortierella ambigua</name>
    <dbReference type="NCBI Taxonomy" id="1343610"/>
    <lineage>
        <taxon>Eukaryota</taxon>
        <taxon>Fungi</taxon>
        <taxon>Fungi incertae sedis</taxon>
        <taxon>Mucoromycota</taxon>
        <taxon>Mortierellomycotina</taxon>
        <taxon>Mortierellomycetes</taxon>
        <taxon>Mortierellales</taxon>
        <taxon>Mortierellaceae</taxon>
        <taxon>Actinomortierella</taxon>
    </lineage>
</organism>
<protein>
    <recommendedName>
        <fullName evidence="4">DUF455 family protein</fullName>
    </recommendedName>
</protein>
<dbReference type="Proteomes" id="UP000807716">
    <property type="component" value="Unassembled WGS sequence"/>
</dbReference>
<dbReference type="PANTHER" id="PTHR42782:SF2">
    <property type="entry name" value="3-OXOACYL-[ACYL-CARRIER-PROTEIN] SYNTHASE-LIKE PROTEIN"/>
    <property type="match status" value="1"/>
</dbReference>
<dbReference type="InterPro" id="IPR007402">
    <property type="entry name" value="DUF455"/>
</dbReference>
<keyword evidence="3" id="KW-1185">Reference proteome</keyword>
<dbReference type="Pfam" id="PF04305">
    <property type="entry name" value="DUF455"/>
    <property type="match status" value="1"/>
</dbReference>
<dbReference type="CDD" id="cd00657">
    <property type="entry name" value="Ferritin_like"/>
    <property type="match status" value="1"/>
</dbReference>
<comment type="caution">
    <text evidence="2">The sequence shown here is derived from an EMBL/GenBank/DDBJ whole genome shotgun (WGS) entry which is preliminary data.</text>
</comment>
<gene>
    <name evidence="2" type="ORF">DFQ27_009184</name>
</gene>
<accession>A0A9P6QET5</accession>
<feature type="compositionally biased region" description="Basic and acidic residues" evidence="1">
    <location>
        <begin position="335"/>
        <end position="350"/>
    </location>
</feature>
<dbReference type="EMBL" id="JAAAJB010000082">
    <property type="protein sequence ID" value="KAG0267038.1"/>
    <property type="molecule type" value="Genomic_DNA"/>
</dbReference>
<sequence length="375" mass="42071">MNTVDPIDKANLTLLLGEDWRRSRSMDANPRPGMMEIGRAIAPEKPVRPDNLDIVRPGHGVRVGRAGSIALANVETWAIDVSVCNIAAYGYYTLTSSGTKVDPDASGEQLAKEYRMPIRFFDDFIQMACDEAKHFKWFYYRLEDLGAHYGDLPVHASIWDSVLDTAHSMLARMAVVHMVHEARGLDVNPSTIARFDKSGDVVSARMLELVHADEVVHVQIGHRWFCYLLMKHEGIGKLAQDIDEDGNGELYEFRQVAQPPVNDDGTEAQVDPVEAQRRKRFQEIVVQFFKGALKPPFNTLDRSKGGMTRGWYEPLVVVRERTGFRPVTGRRHAVKDKDKSKSVDATEKPKPTPSMTLKDLAEALPQAPGDAEDFK</sequence>
<name>A0A9P6QET5_9FUNG</name>
<dbReference type="PANTHER" id="PTHR42782">
    <property type="entry name" value="SI:CH73-314G15.3"/>
    <property type="match status" value="1"/>
</dbReference>
<reference evidence="2" key="1">
    <citation type="journal article" date="2020" name="Fungal Divers.">
        <title>Resolving the Mortierellaceae phylogeny through synthesis of multi-gene phylogenetics and phylogenomics.</title>
        <authorList>
            <person name="Vandepol N."/>
            <person name="Liber J."/>
            <person name="Desiro A."/>
            <person name="Na H."/>
            <person name="Kennedy M."/>
            <person name="Barry K."/>
            <person name="Grigoriev I.V."/>
            <person name="Miller A.N."/>
            <person name="O'Donnell K."/>
            <person name="Stajich J.E."/>
            <person name="Bonito G."/>
        </authorList>
    </citation>
    <scope>NUCLEOTIDE SEQUENCE</scope>
    <source>
        <strain evidence="2">BC1065</strain>
    </source>
</reference>
<evidence type="ECO:0000256" key="1">
    <source>
        <dbReference type="SAM" id="MobiDB-lite"/>
    </source>
</evidence>
<dbReference type="OrthoDB" id="426882at2759"/>
<dbReference type="InterPro" id="IPR009078">
    <property type="entry name" value="Ferritin-like_SF"/>
</dbReference>
<evidence type="ECO:0008006" key="4">
    <source>
        <dbReference type="Google" id="ProtNLM"/>
    </source>
</evidence>
<dbReference type="AlphaFoldDB" id="A0A9P6QET5"/>
<proteinExistence type="predicted"/>
<dbReference type="SUPFAM" id="SSF47240">
    <property type="entry name" value="Ferritin-like"/>
    <property type="match status" value="1"/>
</dbReference>
<feature type="region of interest" description="Disordered" evidence="1">
    <location>
        <begin position="327"/>
        <end position="375"/>
    </location>
</feature>
<evidence type="ECO:0000313" key="3">
    <source>
        <dbReference type="Proteomes" id="UP000807716"/>
    </source>
</evidence>
<evidence type="ECO:0000313" key="2">
    <source>
        <dbReference type="EMBL" id="KAG0267038.1"/>
    </source>
</evidence>